<feature type="non-terminal residue" evidence="3">
    <location>
        <position position="1"/>
    </location>
</feature>
<gene>
    <name evidence="3" type="ORF">BJ875DRAFT_357292</name>
</gene>
<dbReference type="InterPro" id="IPR057684">
    <property type="entry name" value="DUF7924"/>
</dbReference>
<keyword evidence="4" id="KW-1185">Reference proteome</keyword>
<evidence type="ECO:0000256" key="1">
    <source>
        <dbReference type="SAM" id="MobiDB-lite"/>
    </source>
</evidence>
<dbReference type="PANTHER" id="PTHR42470:SF2">
    <property type="match status" value="1"/>
</dbReference>
<dbReference type="OrthoDB" id="5132737at2759"/>
<sequence length="102" mass="11736">EKTTFYRHPIREFSFTELDGKEKWTAYRFTRNVYDLWMPTHLKRICSIIDNLPPHIDFEVGESGLSQGLESYQLSGYSSQDAESLPEEAGSQASRVSSRDVT</sequence>
<accession>A0A9P7YBD7</accession>
<organism evidence="3 4">
    <name type="scientific">Amylocarpus encephaloides</name>
    <dbReference type="NCBI Taxonomy" id="45428"/>
    <lineage>
        <taxon>Eukaryota</taxon>
        <taxon>Fungi</taxon>
        <taxon>Dikarya</taxon>
        <taxon>Ascomycota</taxon>
        <taxon>Pezizomycotina</taxon>
        <taxon>Leotiomycetes</taxon>
        <taxon>Helotiales</taxon>
        <taxon>Helotiales incertae sedis</taxon>
        <taxon>Amylocarpus</taxon>
    </lineage>
</organism>
<proteinExistence type="predicted"/>
<dbReference type="Pfam" id="PF25545">
    <property type="entry name" value="DUF7924"/>
    <property type="match status" value="1"/>
</dbReference>
<name>A0A9P7YBD7_9HELO</name>
<dbReference type="PANTHER" id="PTHR42470">
    <property type="entry name" value="VAST DOMAIN-CONTAINING PROTEIN"/>
    <property type="match status" value="1"/>
</dbReference>
<reference evidence="3" key="1">
    <citation type="journal article" date="2021" name="IMA Fungus">
        <title>Genomic characterization of three marine fungi, including Emericellopsis atlantica sp. nov. with signatures of a generalist lifestyle and marine biomass degradation.</title>
        <authorList>
            <person name="Hagestad O.C."/>
            <person name="Hou L."/>
            <person name="Andersen J.H."/>
            <person name="Hansen E.H."/>
            <person name="Altermark B."/>
            <person name="Li C."/>
            <person name="Kuhnert E."/>
            <person name="Cox R.J."/>
            <person name="Crous P.W."/>
            <person name="Spatafora J.W."/>
            <person name="Lail K."/>
            <person name="Amirebrahimi M."/>
            <person name="Lipzen A."/>
            <person name="Pangilinan J."/>
            <person name="Andreopoulos W."/>
            <person name="Hayes R.D."/>
            <person name="Ng V."/>
            <person name="Grigoriev I.V."/>
            <person name="Jackson S.A."/>
            <person name="Sutton T.D.S."/>
            <person name="Dobson A.D.W."/>
            <person name="Rama T."/>
        </authorList>
    </citation>
    <scope>NUCLEOTIDE SEQUENCE</scope>
    <source>
        <strain evidence="3">TRa018bII</strain>
    </source>
</reference>
<dbReference type="EMBL" id="MU251700">
    <property type="protein sequence ID" value="KAG9230117.1"/>
    <property type="molecule type" value="Genomic_DNA"/>
</dbReference>
<dbReference type="Proteomes" id="UP000824998">
    <property type="component" value="Unassembled WGS sequence"/>
</dbReference>
<dbReference type="AlphaFoldDB" id="A0A9P7YBD7"/>
<feature type="domain" description="DUF7924" evidence="2">
    <location>
        <begin position="1"/>
        <end position="49"/>
    </location>
</feature>
<feature type="region of interest" description="Disordered" evidence="1">
    <location>
        <begin position="76"/>
        <end position="102"/>
    </location>
</feature>
<evidence type="ECO:0000313" key="3">
    <source>
        <dbReference type="EMBL" id="KAG9230117.1"/>
    </source>
</evidence>
<evidence type="ECO:0000259" key="2">
    <source>
        <dbReference type="Pfam" id="PF25545"/>
    </source>
</evidence>
<protein>
    <recommendedName>
        <fullName evidence="2">DUF7924 domain-containing protein</fullName>
    </recommendedName>
</protein>
<comment type="caution">
    <text evidence="3">The sequence shown here is derived from an EMBL/GenBank/DDBJ whole genome shotgun (WGS) entry which is preliminary data.</text>
</comment>
<evidence type="ECO:0000313" key="4">
    <source>
        <dbReference type="Proteomes" id="UP000824998"/>
    </source>
</evidence>
<feature type="non-terminal residue" evidence="3">
    <location>
        <position position="102"/>
    </location>
</feature>